<feature type="region of interest" description="Disordered" evidence="1">
    <location>
        <begin position="526"/>
        <end position="565"/>
    </location>
</feature>
<dbReference type="InterPro" id="IPR032675">
    <property type="entry name" value="LRR_dom_sf"/>
</dbReference>
<evidence type="ECO:0000256" key="1">
    <source>
        <dbReference type="SAM" id="MobiDB-lite"/>
    </source>
</evidence>
<dbReference type="Gene3D" id="3.80.10.10">
    <property type="entry name" value="Ribonuclease Inhibitor"/>
    <property type="match status" value="1"/>
</dbReference>
<dbReference type="AlphaFoldDB" id="A0A0C3QEK0"/>
<dbReference type="STRING" id="1051891.A0A0C3QEK0"/>
<dbReference type="SUPFAM" id="SSF81383">
    <property type="entry name" value="F-box domain"/>
    <property type="match status" value="1"/>
</dbReference>
<evidence type="ECO:0000313" key="3">
    <source>
        <dbReference type="EMBL" id="KIO23454.1"/>
    </source>
</evidence>
<feature type="domain" description="F-box" evidence="2">
    <location>
        <begin position="92"/>
        <end position="147"/>
    </location>
</feature>
<gene>
    <name evidence="3" type="ORF">M407DRAFT_27061</name>
</gene>
<dbReference type="Pfam" id="PF12937">
    <property type="entry name" value="F-box-like"/>
    <property type="match status" value="1"/>
</dbReference>
<dbReference type="InterPro" id="IPR001810">
    <property type="entry name" value="F-box_dom"/>
</dbReference>
<feature type="compositionally biased region" description="Acidic residues" evidence="1">
    <location>
        <begin position="527"/>
        <end position="551"/>
    </location>
</feature>
<dbReference type="OrthoDB" id="3181669at2759"/>
<evidence type="ECO:0000259" key="2">
    <source>
        <dbReference type="Pfam" id="PF12937"/>
    </source>
</evidence>
<dbReference type="HOGENOM" id="CLU_519910_0_0_1"/>
<dbReference type="InterPro" id="IPR036047">
    <property type="entry name" value="F-box-like_dom_sf"/>
</dbReference>
<accession>A0A0C3QEK0</accession>
<proteinExistence type="predicted"/>
<reference evidence="3 4" key="1">
    <citation type="submission" date="2014-04" db="EMBL/GenBank/DDBJ databases">
        <authorList>
            <consortium name="DOE Joint Genome Institute"/>
            <person name="Kuo A."/>
            <person name="Girlanda M."/>
            <person name="Perotto S."/>
            <person name="Kohler A."/>
            <person name="Nagy L.G."/>
            <person name="Floudas D."/>
            <person name="Copeland A."/>
            <person name="Barry K.W."/>
            <person name="Cichocki N."/>
            <person name="Veneault-Fourrey C."/>
            <person name="LaButti K."/>
            <person name="Lindquist E.A."/>
            <person name="Lipzen A."/>
            <person name="Lundell T."/>
            <person name="Morin E."/>
            <person name="Murat C."/>
            <person name="Sun H."/>
            <person name="Tunlid A."/>
            <person name="Henrissat B."/>
            <person name="Grigoriev I.V."/>
            <person name="Hibbett D.S."/>
            <person name="Martin F."/>
            <person name="Nordberg H.P."/>
            <person name="Cantor M.N."/>
            <person name="Hua S.X."/>
        </authorList>
    </citation>
    <scope>NUCLEOTIDE SEQUENCE [LARGE SCALE GENOMIC DNA]</scope>
    <source>
        <strain evidence="3 4">MUT 4182</strain>
    </source>
</reference>
<dbReference type="EMBL" id="KN823084">
    <property type="protein sequence ID" value="KIO23454.1"/>
    <property type="molecule type" value="Genomic_DNA"/>
</dbReference>
<dbReference type="SUPFAM" id="SSF52047">
    <property type="entry name" value="RNI-like"/>
    <property type="match status" value="1"/>
</dbReference>
<sequence>MNPATPTAVESAVNILLQSILNENSNGLEGISTTRLSSRRTDAKTHSSLLAYVDDHADAIKTTLDNVQCQLLEKISALRTDHNKLIPLHQFPIEIFVQIMAGALGPLRDHNWSRSTHLARLVRLCQVCKHWKDVIDGTPSLWATIDFLDPVATTSTAISRSAGHPLNIMAVPYGTIKFASRLPAGLEEFINTAMTLSTRWCSIQIAVASLEKALAIMNAPAPLLQTLELKSVTQMRLGFPNGRTVFQGTNPKLRRLGLHCVAIPWDSYLLRGLQRLSISGLNVFAPSCEEILEILGACPGLVELDLSLKSTATVEGSKRGIPFTLAELRSLSISLSPSWTLTFLETIRFRSIESVSLNLDLTWVSDHLFSKLIQHSQALFSVVFEAQYKLLITVLSDDKLRWACKPRETSRGSRKFTIAAWNKSASKTVECLVETLLNRFPAEFIEIYFDCSLDLSPGPILKELDGVDCINHVMASKCDLDPILTYMSGPTTNGQWGFPMLERLSVYDCDYDPQLLLSMVEARYGLEEEEDEEEEEEEEEEERSDISEDQPDLPPPLKRIVINHAPGEADEGTLALVEDILGPDCLKYDENAE</sequence>
<reference evidence="4" key="2">
    <citation type="submission" date="2015-01" db="EMBL/GenBank/DDBJ databases">
        <title>Evolutionary Origins and Diversification of the Mycorrhizal Mutualists.</title>
        <authorList>
            <consortium name="DOE Joint Genome Institute"/>
            <consortium name="Mycorrhizal Genomics Consortium"/>
            <person name="Kohler A."/>
            <person name="Kuo A."/>
            <person name="Nagy L.G."/>
            <person name="Floudas D."/>
            <person name="Copeland A."/>
            <person name="Barry K.W."/>
            <person name="Cichocki N."/>
            <person name="Veneault-Fourrey C."/>
            <person name="LaButti K."/>
            <person name="Lindquist E.A."/>
            <person name="Lipzen A."/>
            <person name="Lundell T."/>
            <person name="Morin E."/>
            <person name="Murat C."/>
            <person name="Riley R."/>
            <person name="Ohm R."/>
            <person name="Sun H."/>
            <person name="Tunlid A."/>
            <person name="Henrissat B."/>
            <person name="Grigoriev I.V."/>
            <person name="Hibbett D.S."/>
            <person name="Martin F."/>
        </authorList>
    </citation>
    <scope>NUCLEOTIDE SEQUENCE [LARGE SCALE GENOMIC DNA]</scope>
    <source>
        <strain evidence="4">MUT 4182</strain>
    </source>
</reference>
<keyword evidence="4" id="KW-1185">Reference proteome</keyword>
<dbReference type="Proteomes" id="UP000054248">
    <property type="component" value="Unassembled WGS sequence"/>
</dbReference>
<organism evidence="3 4">
    <name type="scientific">Tulasnella calospora MUT 4182</name>
    <dbReference type="NCBI Taxonomy" id="1051891"/>
    <lineage>
        <taxon>Eukaryota</taxon>
        <taxon>Fungi</taxon>
        <taxon>Dikarya</taxon>
        <taxon>Basidiomycota</taxon>
        <taxon>Agaricomycotina</taxon>
        <taxon>Agaricomycetes</taxon>
        <taxon>Cantharellales</taxon>
        <taxon>Tulasnellaceae</taxon>
        <taxon>Tulasnella</taxon>
    </lineage>
</organism>
<evidence type="ECO:0000313" key="4">
    <source>
        <dbReference type="Proteomes" id="UP000054248"/>
    </source>
</evidence>
<protein>
    <recommendedName>
        <fullName evidence="2">F-box domain-containing protein</fullName>
    </recommendedName>
</protein>
<name>A0A0C3QEK0_9AGAM</name>